<dbReference type="KEGG" id="mhe:MHC_03525"/>
<gene>
    <name evidence="2" type="ordered locus">MHC_03525</name>
</gene>
<dbReference type="OrthoDB" id="9829055at2"/>
<evidence type="ECO:0000313" key="2">
    <source>
        <dbReference type="EMBL" id="AEW45565.1"/>
    </source>
</evidence>
<reference evidence="2 3" key="1">
    <citation type="journal article" date="2012" name="J. Bacteriol.">
        <title>Complete genome sequence of Mycoplasma haemocanis strain Illinois.</title>
        <authorList>
            <person name="do Nascimento N.C."/>
            <person name="Guimaraes A.M."/>
            <person name="Santos A.P."/>
            <person name="Sanmiguel P.J."/>
            <person name="Messick J.B."/>
        </authorList>
    </citation>
    <scope>NUCLEOTIDE SEQUENCE [LARGE SCALE GENOMIC DNA]</scope>
    <source>
        <strain evidence="2 3">Illinois</strain>
    </source>
</reference>
<sequence>MNSTKLGFALLGGTGVAGTTAVGVYRFKVFSSKSSTIGDLLEKEKYQLLKEKDSDHQKHWKESSDKYKEKYTDKSSYNEDKMKELCRDLLGKEETHKSEYDQAKKYCVVPRKISERLKDLGLTQLSTTGSESGVTDKWKKLSTEYKTKGEGDKKLSDLDKSTINDDTSTGDSLKNKCKTVFDKGHWETDYDSLLENAKRWCTDEGFNQLPTSGNQ</sequence>
<evidence type="ECO:0000313" key="3">
    <source>
        <dbReference type="Proteomes" id="UP000009135"/>
    </source>
</evidence>
<dbReference type="STRING" id="1111676.MHC_03525"/>
<evidence type="ECO:0000256" key="1">
    <source>
        <dbReference type="SAM" id="MobiDB-lite"/>
    </source>
</evidence>
<accession>H6N7E3</accession>
<proteinExistence type="predicted"/>
<feature type="region of interest" description="Disordered" evidence="1">
    <location>
        <begin position="52"/>
        <end position="73"/>
    </location>
</feature>
<feature type="region of interest" description="Disordered" evidence="1">
    <location>
        <begin position="146"/>
        <end position="171"/>
    </location>
</feature>
<dbReference type="Proteomes" id="UP000009135">
    <property type="component" value="Chromosome"/>
</dbReference>
<keyword evidence="3" id="KW-1185">Reference proteome</keyword>
<dbReference type="HOGENOM" id="CLU_098620_3_0_14"/>
<dbReference type="AlphaFoldDB" id="H6N7E3"/>
<feature type="compositionally biased region" description="Basic and acidic residues" evidence="1">
    <location>
        <begin position="146"/>
        <end position="163"/>
    </location>
</feature>
<organism evidence="2 3">
    <name type="scientific">Mycoplasma haemocanis (strain Illinois)</name>
    <dbReference type="NCBI Taxonomy" id="1111676"/>
    <lineage>
        <taxon>Bacteria</taxon>
        <taxon>Bacillati</taxon>
        <taxon>Mycoplasmatota</taxon>
        <taxon>Mollicutes</taxon>
        <taxon>Mycoplasmataceae</taxon>
        <taxon>Mycoplasma</taxon>
    </lineage>
</organism>
<dbReference type="EMBL" id="CP003199">
    <property type="protein sequence ID" value="AEW45565.1"/>
    <property type="molecule type" value="Genomic_DNA"/>
</dbReference>
<name>H6N7E3_MYCHN</name>
<protein>
    <submittedName>
        <fullName evidence="2">Uncharacterized protein</fullName>
    </submittedName>
</protein>